<comment type="caution">
    <text evidence="2">The sequence shown here is derived from an EMBL/GenBank/DDBJ whole genome shotgun (WGS) entry which is preliminary data.</text>
</comment>
<evidence type="ECO:0000256" key="1">
    <source>
        <dbReference type="SAM" id="Phobius"/>
    </source>
</evidence>
<feature type="transmembrane region" description="Helical" evidence="1">
    <location>
        <begin position="12"/>
        <end position="33"/>
    </location>
</feature>
<keyword evidence="1" id="KW-0472">Membrane</keyword>
<accession>A0ABR2HD50</accession>
<keyword evidence="3" id="KW-1185">Reference proteome</keyword>
<organism evidence="2 3">
    <name type="scientific">Tritrichomonas musculus</name>
    <dbReference type="NCBI Taxonomy" id="1915356"/>
    <lineage>
        <taxon>Eukaryota</taxon>
        <taxon>Metamonada</taxon>
        <taxon>Parabasalia</taxon>
        <taxon>Tritrichomonadida</taxon>
        <taxon>Tritrichomonadidae</taxon>
        <taxon>Tritrichomonas</taxon>
    </lineage>
</organism>
<reference evidence="2 3" key="1">
    <citation type="submission" date="2024-04" db="EMBL/GenBank/DDBJ databases">
        <title>Tritrichomonas musculus Genome.</title>
        <authorList>
            <person name="Alves-Ferreira E."/>
            <person name="Grigg M."/>
            <person name="Lorenzi H."/>
            <person name="Galac M."/>
        </authorList>
    </citation>
    <scope>NUCLEOTIDE SEQUENCE [LARGE SCALE GENOMIC DNA]</scope>
    <source>
        <strain evidence="2 3">EAF2021</strain>
    </source>
</reference>
<sequence>MPRKRISQEQLIGVTCGSASVFFLILEIIILVVRKRRENIEQSEDFIDFSSDKGEIYIKDGEANIYENEFANGFPQD</sequence>
<keyword evidence="1" id="KW-1133">Transmembrane helix</keyword>
<gene>
    <name evidence="2" type="ORF">M9Y10_021145</name>
</gene>
<name>A0ABR2HD50_9EUKA</name>
<keyword evidence="1" id="KW-0812">Transmembrane</keyword>
<dbReference type="Proteomes" id="UP001470230">
    <property type="component" value="Unassembled WGS sequence"/>
</dbReference>
<proteinExistence type="predicted"/>
<protein>
    <submittedName>
        <fullName evidence="2">Uncharacterized protein</fullName>
    </submittedName>
</protein>
<evidence type="ECO:0000313" key="2">
    <source>
        <dbReference type="EMBL" id="KAK8844972.1"/>
    </source>
</evidence>
<evidence type="ECO:0000313" key="3">
    <source>
        <dbReference type="Proteomes" id="UP001470230"/>
    </source>
</evidence>
<dbReference type="EMBL" id="JAPFFF010000031">
    <property type="protein sequence ID" value="KAK8844972.1"/>
    <property type="molecule type" value="Genomic_DNA"/>
</dbReference>